<evidence type="ECO:0000313" key="2">
    <source>
        <dbReference type="Proteomes" id="UP000836841"/>
    </source>
</evidence>
<dbReference type="Proteomes" id="UP000836841">
    <property type="component" value="Chromosome 5"/>
</dbReference>
<dbReference type="EMBL" id="OU466861">
    <property type="protein sequence ID" value="CAH2063782.1"/>
    <property type="molecule type" value="Genomic_DNA"/>
</dbReference>
<reference evidence="1 2" key="1">
    <citation type="submission" date="2022-03" db="EMBL/GenBank/DDBJ databases">
        <authorList>
            <person name="Nunn A."/>
            <person name="Chopra R."/>
            <person name="Nunn A."/>
            <person name="Contreras Garrido A."/>
        </authorList>
    </citation>
    <scope>NUCLEOTIDE SEQUENCE [LARGE SCALE GENOMIC DNA]</scope>
</reference>
<gene>
    <name evidence="1" type="ORF">TAV2_LOCUS16430</name>
</gene>
<sequence>MSLESRVKIRRSNRNLLRNLQPNIPRQRRTVLATTTLVQNPVLWVFEYHNRKGKLEGTSQKLEKATLIAYPS</sequence>
<proteinExistence type="predicted"/>
<keyword evidence="2" id="KW-1185">Reference proteome</keyword>
<evidence type="ECO:0000313" key="1">
    <source>
        <dbReference type="EMBL" id="CAH2063782.1"/>
    </source>
</evidence>
<dbReference type="AlphaFoldDB" id="A0AAU9SE26"/>
<accession>A0AAU9SE26</accession>
<name>A0AAU9SE26_THLAR</name>
<protein>
    <submittedName>
        <fullName evidence="1">Uncharacterized protein</fullName>
    </submittedName>
</protein>
<organism evidence="1 2">
    <name type="scientific">Thlaspi arvense</name>
    <name type="common">Field penny-cress</name>
    <dbReference type="NCBI Taxonomy" id="13288"/>
    <lineage>
        <taxon>Eukaryota</taxon>
        <taxon>Viridiplantae</taxon>
        <taxon>Streptophyta</taxon>
        <taxon>Embryophyta</taxon>
        <taxon>Tracheophyta</taxon>
        <taxon>Spermatophyta</taxon>
        <taxon>Magnoliopsida</taxon>
        <taxon>eudicotyledons</taxon>
        <taxon>Gunneridae</taxon>
        <taxon>Pentapetalae</taxon>
        <taxon>rosids</taxon>
        <taxon>malvids</taxon>
        <taxon>Brassicales</taxon>
        <taxon>Brassicaceae</taxon>
        <taxon>Thlaspideae</taxon>
        <taxon>Thlaspi</taxon>
    </lineage>
</organism>